<dbReference type="PANTHER" id="PTHR12993:SF11">
    <property type="entry name" value="N-ACETYLGLUCOSAMINYL-PHOSPHATIDYLINOSITOL DE-N-ACETYLASE"/>
    <property type="match status" value="1"/>
</dbReference>
<dbReference type="EMBL" id="PYVU01000006">
    <property type="protein sequence ID" value="PTB97744.1"/>
    <property type="molecule type" value="Genomic_DNA"/>
</dbReference>
<evidence type="ECO:0000256" key="1">
    <source>
        <dbReference type="SAM" id="SignalP"/>
    </source>
</evidence>
<dbReference type="InterPro" id="IPR024078">
    <property type="entry name" value="LmbE-like_dom_sf"/>
</dbReference>
<feature type="chain" id="PRO_5015704831" evidence="1">
    <location>
        <begin position="24"/>
        <end position="834"/>
    </location>
</feature>
<evidence type="ECO:0000313" key="3">
    <source>
        <dbReference type="Proteomes" id="UP000240608"/>
    </source>
</evidence>
<dbReference type="AlphaFoldDB" id="A0A2T4DVA2"/>
<dbReference type="Gene3D" id="3.40.50.10320">
    <property type="entry name" value="LmbE-like"/>
    <property type="match status" value="1"/>
</dbReference>
<sequence>MITRLLKASLVLLFSLISVSLSKGQYEQEYSSSDILHELQKLQNTTRVLYIAAHPDDENTRLISYLANGKKFETAYLSLTRGDGGQNVIGPELSEALGLIRTQELLAARRTDGGNQFFTRANDFGYSKNPSETFNKWDKQAVLSDVVWVIRNFQPDVIITRFNETPGTTHGHHTASAILAREAFTKAADPKVFPEQLQYVEAWKTKKLYWNTSSWFFSRDKEFSEEKYSTVNVGEYNPVLGSSYTEIAAKSRSQHKSQAFGSSGQRGKEIEYLEQWEGSPQNSALFEGISTGWGNYKNGKQIASIVNEAIADYNPLQPSKTIPQLIQLKKLLKQLPQSAVKSNKLSQVDQLILESSGFYNLLYSENNYAAPGDSVLINLEIVNRSDVDIQLEKVIIPKVSFQQKFETKLLNDKVINKQIVVKIASDQSYSNPYWLNEEEVNGLYKVNDQQKIGEPENAAAIHAQITLLVNGEKVELNSPLVHKSNDRIKGEVIQPFYILPEASLSFSDEVFIFTEQSQIKEIGVSVKALKNNVSGKLEVKIPTGWELINDNSLRFNSLDKDQTRNFKIKVRSGTETGKFSINAALVLDNGITINKKVQKISYDHIPDQVIIREAQSKVVLADVKIKGQLIGYIEGAGDAVDEALKTMGYSVEYIDIAAVSVSDLEKYDAIVAGIRAYNTNEALQNNYSKLLAYTKAGGTYVVQYNTSYSLPDKEFWPYPLQISRDRITVEEAKMDFLAPKHQVLNYPNDITAEDFEGWVQERGLYFPGNWDEQYQPILSGADPGDDTFSGALLVADYGKGKFVYTGISFFRELPAGVAGAYRLFANLVAPVGVK</sequence>
<dbReference type="SUPFAM" id="SSF102588">
    <property type="entry name" value="LmbE-like"/>
    <property type="match status" value="1"/>
</dbReference>
<gene>
    <name evidence="2" type="ORF">C9994_01385</name>
</gene>
<keyword evidence="1" id="KW-0732">Signal</keyword>
<dbReference type="InterPro" id="IPR003737">
    <property type="entry name" value="GlcNAc_PI_deacetylase-related"/>
</dbReference>
<reference evidence="2 3" key="1">
    <citation type="submission" date="2018-03" db="EMBL/GenBank/DDBJ databases">
        <title>Cross-interface Injection: A General Nanoliter Liquid Handling Method Applied to Single Cells Genome Amplification Automated Nanoliter Liquid Handling Applied to Single Cell Multiple Displacement Amplification.</title>
        <authorList>
            <person name="Yun J."/>
            <person name="Xu P."/>
            <person name="Xu J."/>
            <person name="Dai X."/>
            <person name="Wang Y."/>
            <person name="Zheng X."/>
            <person name="Cao C."/>
            <person name="Yi Q."/>
            <person name="Zhu Y."/>
            <person name="Wang L."/>
            <person name="Dong Z."/>
            <person name="Huang Y."/>
            <person name="Huang L."/>
            <person name="Du W."/>
        </authorList>
    </citation>
    <scope>NUCLEOTIDE SEQUENCE [LARGE SCALE GENOMIC DNA]</scope>
    <source>
        <strain evidence="2 3">Z-D1-2</strain>
    </source>
</reference>
<name>A0A2T4DVA2_9BACT</name>
<dbReference type="PANTHER" id="PTHR12993">
    <property type="entry name" value="N-ACETYLGLUCOSAMINYL-PHOSPHATIDYLINOSITOL DE-N-ACETYLASE-RELATED"/>
    <property type="match status" value="1"/>
</dbReference>
<dbReference type="GO" id="GO:0016811">
    <property type="term" value="F:hydrolase activity, acting on carbon-nitrogen (but not peptide) bonds, in linear amides"/>
    <property type="evidence" value="ECO:0007669"/>
    <property type="project" value="TreeGrafter"/>
</dbReference>
<protein>
    <submittedName>
        <fullName evidence="2">LmbE family protein</fullName>
    </submittedName>
</protein>
<dbReference type="Pfam" id="PF02585">
    <property type="entry name" value="PIG-L"/>
    <property type="match status" value="1"/>
</dbReference>
<dbReference type="Proteomes" id="UP000240608">
    <property type="component" value="Unassembled WGS sequence"/>
</dbReference>
<evidence type="ECO:0000313" key="2">
    <source>
        <dbReference type="EMBL" id="PTB97744.1"/>
    </source>
</evidence>
<dbReference type="InterPro" id="IPR029062">
    <property type="entry name" value="Class_I_gatase-like"/>
</dbReference>
<dbReference type="Gene3D" id="3.40.50.880">
    <property type="match status" value="1"/>
</dbReference>
<dbReference type="SUPFAM" id="SSF52317">
    <property type="entry name" value="Class I glutamine amidotransferase-like"/>
    <property type="match status" value="1"/>
</dbReference>
<accession>A0A2T4DVA2</accession>
<organism evidence="2 3">
    <name type="scientific">Marivirga lumbricoides</name>
    <dbReference type="NCBI Taxonomy" id="1046115"/>
    <lineage>
        <taxon>Bacteria</taxon>
        <taxon>Pseudomonadati</taxon>
        <taxon>Bacteroidota</taxon>
        <taxon>Cytophagia</taxon>
        <taxon>Cytophagales</taxon>
        <taxon>Marivirgaceae</taxon>
        <taxon>Marivirga</taxon>
    </lineage>
</organism>
<proteinExistence type="predicted"/>
<feature type="signal peptide" evidence="1">
    <location>
        <begin position="1"/>
        <end position="23"/>
    </location>
</feature>
<comment type="caution">
    <text evidence="2">The sequence shown here is derived from an EMBL/GenBank/DDBJ whole genome shotgun (WGS) entry which is preliminary data.</text>
</comment>